<dbReference type="SMART" id="SM00248">
    <property type="entry name" value="ANK"/>
    <property type="match status" value="5"/>
</dbReference>
<organism evidence="4 5">
    <name type="scientific">Meganyctiphanes norvegica</name>
    <name type="common">Northern krill</name>
    <name type="synonym">Thysanopoda norvegica</name>
    <dbReference type="NCBI Taxonomy" id="48144"/>
    <lineage>
        <taxon>Eukaryota</taxon>
        <taxon>Metazoa</taxon>
        <taxon>Ecdysozoa</taxon>
        <taxon>Arthropoda</taxon>
        <taxon>Crustacea</taxon>
        <taxon>Multicrustacea</taxon>
        <taxon>Malacostraca</taxon>
        <taxon>Eumalacostraca</taxon>
        <taxon>Eucarida</taxon>
        <taxon>Euphausiacea</taxon>
        <taxon>Euphausiidae</taxon>
        <taxon>Meganyctiphanes</taxon>
    </lineage>
</organism>
<name>A0AAV2R7E6_MEGNR</name>
<keyword evidence="5" id="KW-1185">Reference proteome</keyword>
<keyword evidence="2 3" id="KW-0040">ANK repeat</keyword>
<sequence length="1186" mass="133540">MGVLIQNKFRKKLTNFFTGACAKSHSVEAANTVPLLGPVNAPTINKQLTPEDPVRINLQGKNTEKENVILVINSPPRNFSVANSISSSEPKTPRERRITFSYPEQPLNEPRISLTQVESESGLGRSFTCSSVTTSNPSVTQMLPELFAEGTPSVKNSESFMLETLIDVNLDTVDDDDVFLTSQPSSENMYSDELWLAVTCGSADEVTKLINTTNVNPIVDVPWRGSSPLLEAHLRGDRGILQALMVQDPPDMDHIVFKEYVRRIKVIFNAADHGHYQGSEGVSELLQMYNLPGTVRDSDGCSLLHIAASSLTDSGAPLWSLNNIKDLVDQHLCYVNAVDNYGKTCLHHLVASSLNNNTDSILYGDQDSSITDSWLTLAKFLIDLGCDPAVTDNHGYLPQRLAIKKGFNLLAQQLAPSDLEQQEDSESYPSLLEAAGRGDTEEVHSMLNNRTPLWLMKEKEDPLLKAIKGEHRDTVLLLLSAGSSICTNCMAGNTSLEIAETTLGICSVFHAIFRKEFCNQLQREVDMVCGDCKSSRELKIQLQYLRLQVLTDGFELSKLSFNGDCQKLLTTVAGLGLSLSCQLLGMSDTGPRLNLFPGEMQPFSEALDSGNLDTMYVLCRDLKVNPFNANRKKEVPSSVMDKLYESEKKKLLNGQGIQCQKELKEYLAFLDNDSNVKIPILKYLCLIIRLGLKTILHKVIAKAQLEVNNVVYGPGMFSMLHIAAGYGRIDMVEYLLSQDAELKQFTKEGYTAAHIAAFRGYKACYCFILECISRHGIIQAEIPRTPSIGKSPITSIKALQHYKENLDKFRLLSKPLANRILNCKDQSNRGEIVLKEKCKQLRIFDLSSLIEVVQEEADKLTKIAKQMISDMINDVSNFCKIIEEIDPRYKGKVILGGPVAEKTEFFLPDTLNFYLEFDKYDGYLKKNITIQETSEEPINTSVLFSEYPELNNENAFLQCFQDAAETAMLKAQFNNFIILPPFFERTSGVSLYGLWHTKNNAIYACIHIQPVIKVQFPSVRHLLQLTPSLREVFTNDCHVYLTTTRNGSWCYDLTLIHQKVITKLSENQRNVLMITCFLSKLLRRCWWLQRIEQNRRHIKEWLATDINMPVSKPDELFSYFLEELAFCDSDVNFKRCDISDRVMSIFSKNTSSGFKPSYIMPKYWHIRGDKGNLAIIKFLGSGIFKK</sequence>
<proteinExistence type="predicted"/>
<evidence type="ECO:0000256" key="1">
    <source>
        <dbReference type="ARBA" id="ARBA00022737"/>
    </source>
</evidence>
<evidence type="ECO:0000313" key="4">
    <source>
        <dbReference type="EMBL" id="CAL4119632.1"/>
    </source>
</evidence>
<dbReference type="PANTHER" id="PTHR24123">
    <property type="entry name" value="ANKYRIN REPEAT-CONTAINING"/>
    <property type="match status" value="1"/>
</dbReference>
<keyword evidence="1" id="KW-0677">Repeat</keyword>
<reference evidence="4 5" key="1">
    <citation type="submission" date="2024-05" db="EMBL/GenBank/DDBJ databases">
        <authorList>
            <person name="Wallberg A."/>
        </authorList>
    </citation>
    <scope>NUCLEOTIDE SEQUENCE [LARGE SCALE GENOMIC DNA]</scope>
</reference>
<accession>A0AAV2R7E6</accession>
<dbReference type="PROSITE" id="PS50088">
    <property type="entry name" value="ANK_REPEAT"/>
    <property type="match status" value="1"/>
</dbReference>
<dbReference type="InterPro" id="IPR002110">
    <property type="entry name" value="Ankyrin_rpt"/>
</dbReference>
<evidence type="ECO:0000256" key="3">
    <source>
        <dbReference type="PROSITE-ProRule" id="PRU00023"/>
    </source>
</evidence>
<dbReference type="SUPFAM" id="SSF48403">
    <property type="entry name" value="Ankyrin repeat"/>
    <property type="match status" value="2"/>
</dbReference>
<dbReference type="EMBL" id="CAXKWB010017695">
    <property type="protein sequence ID" value="CAL4119632.1"/>
    <property type="molecule type" value="Genomic_DNA"/>
</dbReference>
<protein>
    <submittedName>
        <fullName evidence="4">Uncharacterized protein</fullName>
    </submittedName>
</protein>
<dbReference type="PANTHER" id="PTHR24123:SF85">
    <property type="entry name" value="ANKYRIN REPEAT DOMAIN-CONTAINING PROTEIN 55"/>
    <property type="match status" value="1"/>
</dbReference>
<evidence type="ECO:0000313" key="5">
    <source>
        <dbReference type="Proteomes" id="UP001497623"/>
    </source>
</evidence>
<dbReference type="InterPro" id="IPR051165">
    <property type="entry name" value="Multifunctional_ANK_Repeat"/>
</dbReference>
<comment type="caution">
    <text evidence="4">The sequence shown here is derived from an EMBL/GenBank/DDBJ whole genome shotgun (WGS) entry which is preliminary data.</text>
</comment>
<dbReference type="InterPro" id="IPR036770">
    <property type="entry name" value="Ankyrin_rpt-contain_sf"/>
</dbReference>
<evidence type="ECO:0000256" key="2">
    <source>
        <dbReference type="ARBA" id="ARBA00023043"/>
    </source>
</evidence>
<feature type="repeat" description="ANK" evidence="3">
    <location>
        <begin position="715"/>
        <end position="747"/>
    </location>
</feature>
<dbReference type="Pfam" id="PF12796">
    <property type="entry name" value="Ank_2"/>
    <property type="match status" value="1"/>
</dbReference>
<dbReference type="Proteomes" id="UP001497623">
    <property type="component" value="Unassembled WGS sequence"/>
</dbReference>
<dbReference type="AlphaFoldDB" id="A0AAV2R7E6"/>
<dbReference type="Gene3D" id="1.25.40.20">
    <property type="entry name" value="Ankyrin repeat-containing domain"/>
    <property type="match status" value="2"/>
</dbReference>
<gene>
    <name evidence="4" type="ORF">MNOR_LOCUS21725</name>
</gene>